<reference evidence="1 2" key="1">
    <citation type="submission" date="2017-12" db="EMBL/GenBank/DDBJ databases">
        <title>Comparative genomics of Botrytis spp.</title>
        <authorList>
            <person name="Valero-Jimenez C.A."/>
            <person name="Tapia P."/>
            <person name="Veloso J."/>
            <person name="Silva-Moreno E."/>
            <person name="Staats M."/>
            <person name="Valdes J.H."/>
            <person name="Van Kan J.A.L."/>
        </authorList>
    </citation>
    <scope>NUCLEOTIDE SEQUENCE [LARGE SCALE GENOMIC DNA]</scope>
    <source>
        <strain evidence="1 2">Bh0001</strain>
    </source>
</reference>
<keyword evidence="2" id="KW-1185">Reference proteome</keyword>
<name>A0A4Z1GEF7_9HELO</name>
<evidence type="ECO:0000313" key="2">
    <source>
        <dbReference type="Proteomes" id="UP000297814"/>
    </source>
</evidence>
<evidence type="ECO:0000313" key="1">
    <source>
        <dbReference type="EMBL" id="TGO32761.1"/>
    </source>
</evidence>
<organism evidence="1 2">
    <name type="scientific">Botrytis hyacinthi</name>
    <dbReference type="NCBI Taxonomy" id="278943"/>
    <lineage>
        <taxon>Eukaryota</taxon>
        <taxon>Fungi</taxon>
        <taxon>Dikarya</taxon>
        <taxon>Ascomycota</taxon>
        <taxon>Pezizomycotina</taxon>
        <taxon>Leotiomycetes</taxon>
        <taxon>Helotiales</taxon>
        <taxon>Sclerotiniaceae</taxon>
        <taxon>Botrytis</taxon>
    </lineage>
</organism>
<sequence length="74" mass="8158">MTHIPDDSGIEDGDLGTETVSHKVSDYDDLSTKSIIEYTLSLLKTETLAQCRSGSCFEKKNAYMGGMAVTMEQY</sequence>
<protein>
    <submittedName>
        <fullName evidence="1">Uncharacterized protein</fullName>
    </submittedName>
</protein>
<proteinExistence type="predicted"/>
<dbReference type="AlphaFoldDB" id="A0A4Z1GEF7"/>
<dbReference type="EMBL" id="PQXK01000291">
    <property type="protein sequence ID" value="TGO32761.1"/>
    <property type="molecule type" value="Genomic_DNA"/>
</dbReference>
<accession>A0A4Z1GEF7</accession>
<dbReference type="Proteomes" id="UP000297814">
    <property type="component" value="Unassembled WGS sequence"/>
</dbReference>
<comment type="caution">
    <text evidence="1">The sequence shown here is derived from an EMBL/GenBank/DDBJ whole genome shotgun (WGS) entry which is preliminary data.</text>
</comment>
<gene>
    <name evidence="1" type="ORF">BHYA_0291g00170</name>
</gene>